<organism evidence="4 5">
    <name type="scientific">Mythimna separata</name>
    <name type="common">Oriental armyworm</name>
    <name type="synonym">Pseudaletia separata</name>
    <dbReference type="NCBI Taxonomy" id="271217"/>
    <lineage>
        <taxon>Eukaryota</taxon>
        <taxon>Metazoa</taxon>
        <taxon>Ecdysozoa</taxon>
        <taxon>Arthropoda</taxon>
        <taxon>Hexapoda</taxon>
        <taxon>Insecta</taxon>
        <taxon>Pterygota</taxon>
        <taxon>Neoptera</taxon>
        <taxon>Endopterygota</taxon>
        <taxon>Lepidoptera</taxon>
        <taxon>Glossata</taxon>
        <taxon>Ditrysia</taxon>
        <taxon>Noctuoidea</taxon>
        <taxon>Noctuidae</taxon>
        <taxon>Noctuinae</taxon>
        <taxon>Hadenini</taxon>
        <taxon>Mythimna</taxon>
    </lineage>
</organism>
<dbReference type="Proteomes" id="UP001231518">
    <property type="component" value="Chromosome 15"/>
</dbReference>
<feature type="region of interest" description="Disordered" evidence="2">
    <location>
        <begin position="449"/>
        <end position="468"/>
    </location>
</feature>
<evidence type="ECO:0000313" key="5">
    <source>
        <dbReference type="Proteomes" id="UP001231518"/>
    </source>
</evidence>
<feature type="compositionally biased region" description="Pro residues" evidence="2">
    <location>
        <begin position="453"/>
        <end position="467"/>
    </location>
</feature>
<feature type="domain" description="Chorein N-terminal" evidence="3">
    <location>
        <begin position="2"/>
        <end position="637"/>
    </location>
</feature>
<evidence type="ECO:0000256" key="2">
    <source>
        <dbReference type="SAM" id="MobiDB-lite"/>
    </source>
</evidence>
<proteinExistence type="predicted"/>
<dbReference type="Pfam" id="PF12624">
    <property type="entry name" value="VPS13_N"/>
    <property type="match status" value="1"/>
</dbReference>
<dbReference type="GO" id="GO:0045053">
    <property type="term" value="P:protein retention in Golgi apparatus"/>
    <property type="evidence" value="ECO:0007669"/>
    <property type="project" value="TreeGrafter"/>
</dbReference>
<sequence length="763" mass="84625">MMLEGLVAWVLNNYLGKYVENLNTDQLSVALLSGKVELENLPLKKDALRHLGLPVEIKSGFIGKVQLQVPVRQIRSAPWLIAIEKLYLVAAPVNLDEWDCSVEASIAHERKTALLDALEAQWRAEHEAADAGYYATSYSSWLSYGTGLLANIVENLQLKLNDVHIRYEDAVTCARPFACGLTAESLCAESCDSEWRRGFTLLADPDGCSFKLLELQNLAVYWDPMPVPAGMFASCTITELTTRMSETWRQPHRYLVHPASARARVRRERTEQPLRSRARPRLAAHLTLDTVTLNLTSRQYNLAVCCAAGLERLARVREFRARRPAAPVRGHARDWWLYALSCHVPDHRWTEPAPTWESCLEAARATRAYVATCLLVLSNPAATLAPERKAAKDEFEWRTPLHLLKALREVAMRKVPKSTPESTPDKPASSGRSMLVHWFPQWWGWYGSASQEPPEPAPAPAPAPAPHAPADLEEEILDVIADSLDNNTMLKRDTVFGKFEFILNKGSLNLCMENETDDNKPGAAEGAGAGSGVELQFSCVRVGIESRPRAASHALHVSLGSVCLRERITPNTLFPILIAPQGVIREGLSALSASGAAMSWCRSHSQSGMNSAPTQEPLFQLTYEKKPFGINCDYKSRCSSSPTRRNPSASTVTTSKCGLETMSWCRSHSQSGMNSAPTQEPLFQLTYEKKPFGINCDYKSRCSSSPTRRNPSASTVTTSKCGLETMSWCRSHSQSGMNSAPTQEPLFQLTYEKKPFGINCDYK</sequence>
<evidence type="ECO:0000256" key="1">
    <source>
        <dbReference type="ARBA" id="ARBA00022448"/>
    </source>
</evidence>
<keyword evidence="1" id="KW-0813">Transport</keyword>
<dbReference type="GO" id="GO:0006623">
    <property type="term" value="P:protein targeting to vacuole"/>
    <property type="evidence" value="ECO:0007669"/>
    <property type="project" value="TreeGrafter"/>
</dbReference>
<dbReference type="PANTHER" id="PTHR16166:SF141">
    <property type="entry name" value="INTERMEMBRANE LIPID TRANSFER PROTEIN VPS13D"/>
    <property type="match status" value="1"/>
</dbReference>
<gene>
    <name evidence="4" type="ORF">PYW07_004210</name>
</gene>
<protein>
    <recommendedName>
        <fullName evidence="3">Chorein N-terminal domain-containing protein</fullName>
    </recommendedName>
</protein>
<evidence type="ECO:0000313" key="4">
    <source>
        <dbReference type="EMBL" id="KAJ8723030.1"/>
    </source>
</evidence>
<reference evidence="4" key="1">
    <citation type="submission" date="2023-03" db="EMBL/GenBank/DDBJ databases">
        <title>Chromosome-level genomes of two armyworms, Mythimna separata and Mythimna loreyi, provide insights into the biosynthesis and reception of sex pheromones.</title>
        <authorList>
            <person name="Zhao H."/>
        </authorList>
    </citation>
    <scope>NUCLEOTIDE SEQUENCE</scope>
    <source>
        <strain evidence="4">BeijingLab</strain>
        <tissue evidence="4">Pupa</tissue>
    </source>
</reference>
<dbReference type="InterPro" id="IPR026854">
    <property type="entry name" value="VPS13_N"/>
</dbReference>
<dbReference type="AlphaFoldDB" id="A0AAD8DU24"/>
<dbReference type="EMBL" id="JARGEI010000012">
    <property type="protein sequence ID" value="KAJ8723030.1"/>
    <property type="molecule type" value="Genomic_DNA"/>
</dbReference>
<keyword evidence="5" id="KW-1185">Reference proteome</keyword>
<comment type="caution">
    <text evidence="4">The sequence shown here is derived from an EMBL/GenBank/DDBJ whole genome shotgun (WGS) entry which is preliminary data.</text>
</comment>
<dbReference type="InterPro" id="IPR026847">
    <property type="entry name" value="VPS13"/>
</dbReference>
<evidence type="ECO:0000259" key="3">
    <source>
        <dbReference type="Pfam" id="PF12624"/>
    </source>
</evidence>
<dbReference type="GO" id="GO:0007005">
    <property type="term" value="P:mitochondrion organization"/>
    <property type="evidence" value="ECO:0007669"/>
    <property type="project" value="TreeGrafter"/>
</dbReference>
<dbReference type="PANTHER" id="PTHR16166">
    <property type="entry name" value="VACUOLAR PROTEIN SORTING-ASSOCIATED PROTEIN VPS13"/>
    <property type="match status" value="1"/>
</dbReference>
<accession>A0AAD8DU24</accession>
<name>A0AAD8DU24_MYTSE</name>